<protein>
    <recommendedName>
        <fullName evidence="4">Alpha/beta hydrolase fold-3 domain-containing protein</fullName>
    </recommendedName>
</protein>
<dbReference type="EnsemblPlants" id="OB09G18010.1">
    <property type="protein sequence ID" value="OB09G18010.1"/>
    <property type="gene ID" value="OB09G18010"/>
</dbReference>
<evidence type="ECO:0000256" key="1">
    <source>
        <dbReference type="SAM" id="MobiDB-lite"/>
    </source>
</evidence>
<dbReference type="AlphaFoldDB" id="J3MXS2"/>
<name>J3MXS2_ORYBR</name>
<keyword evidence="3" id="KW-1185">Reference proteome</keyword>
<organism evidence="2">
    <name type="scientific">Oryza brachyantha</name>
    <name type="common">malo sina</name>
    <dbReference type="NCBI Taxonomy" id="4533"/>
    <lineage>
        <taxon>Eukaryota</taxon>
        <taxon>Viridiplantae</taxon>
        <taxon>Streptophyta</taxon>
        <taxon>Embryophyta</taxon>
        <taxon>Tracheophyta</taxon>
        <taxon>Spermatophyta</taxon>
        <taxon>Magnoliopsida</taxon>
        <taxon>Liliopsida</taxon>
        <taxon>Poales</taxon>
        <taxon>Poaceae</taxon>
        <taxon>BOP clade</taxon>
        <taxon>Oryzoideae</taxon>
        <taxon>Oryzeae</taxon>
        <taxon>Oryzinae</taxon>
        <taxon>Oryza</taxon>
    </lineage>
</organism>
<reference evidence="2" key="1">
    <citation type="journal article" date="2013" name="Nat. Commun.">
        <title>Whole-genome sequencing of Oryza brachyantha reveals mechanisms underlying Oryza genome evolution.</title>
        <authorList>
            <person name="Chen J."/>
            <person name="Huang Q."/>
            <person name="Gao D."/>
            <person name="Wang J."/>
            <person name="Lang Y."/>
            <person name="Liu T."/>
            <person name="Li B."/>
            <person name="Bai Z."/>
            <person name="Luis Goicoechea J."/>
            <person name="Liang C."/>
            <person name="Chen C."/>
            <person name="Zhang W."/>
            <person name="Sun S."/>
            <person name="Liao Y."/>
            <person name="Zhang X."/>
            <person name="Yang L."/>
            <person name="Song C."/>
            <person name="Wang M."/>
            <person name="Shi J."/>
            <person name="Liu G."/>
            <person name="Liu J."/>
            <person name="Zhou H."/>
            <person name="Zhou W."/>
            <person name="Yu Q."/>
            <person name="An N."/>
            <person name="Chen Y."/>
            <person name="Cai Q."/>
            <person name="Wang B."/>
            <person name="Liu B."/>
            <person name="Min J."/>
            <person name="Huang Y."/>
            <person name="Wu H."/>
            <person name="Li Z."/>
            <person name="Zhang Y."/>
            <person name="Yin Y."/>
            <person name="Song W."/>
            <person name="Jiang J."/>
            <person name="Jackson S.A."/>
            <person name="Wing R.A."/>
            <person name="Wang J."/>
            <person name="Chen M."/>
        </authorList>
    </citation>
    <scope>NUCLEOTIDE SEQUENCE [LARGE SCALE GENOMIC DNA]</scope>
    <source>
        <strain evidence="2">cv. IRGC 101232</strain>
    </source>
</reference>
<evidence type="ECO:0008006" key="4">
    <source>
        <dbReference type="Google" id="ProtNLM"/>
    </source>
</evidence>
<feature type="region of interest" description="Disordered" evidence="1">
    <location>
        <begin position="1"/>
        <end position="21"/>
    </location>
</feature>
<dbReference type="Gramene" id="OB09G18010.1">
    <property type="protein sequence ID" value="OB09G18010.1"/>
    <property type="gene ID" value="OB09G18010"/>
</dbReference>
<evidence type="ECO:0000313" key="2">
    <source>
        <dbReference type="EnsemblPlants" id="OB09G18010.1"/>
    </source>
</evidence>
<evidence type="ECO:0000313" key="3">
    <source>
        <dbReference type="Proteomes" id="UP000006038"/>
    </source>
</evidence>
<reference evidence="2" key="2">
    <citation type="submission" date="2013-04" db="UniProtKB">
        <authorList>
            <consortium name="EnsemblPlants"/>
        </authorList>
    </citation>
    <scope>IDENTIFICATION</scope>
</reference>
<dbReference type="HOGENOM" id="CLU_1680630_0_0_1"/>
<proteinExistence type="predicted"/>
<accession>J3MXS2</accession>
<sequence>MPPSAGGRGHGGRPAALRDRGHRHHELLRDGAGWDDRVQLVVSRRKDHCFHLLPEFSPDDETKELMDRVAKFIAEGKTAPPMSTPMEAESVIGRKTTARTVPSRGGARCCAAQIAPAAPRRSGFGVGNMRKPPRNKVQKYHRLPAAALERSVLKSYF</sequence>
<dbReference type="Proteomes" id="UP000006038">
    <property type="component" value="Chromosome 9"/>
</dbReference>